<evidence type="ECO:0000313" key="2">
    <source>
        <dbReference type="Proteomes" id="UP000510822"/>
    </source>
</evidence>
<keyword evidence="2" id="KW-1185">Reference proteome</keyword>
<accession>A0A7D5ZGH4</accession>
<gene>
    <name evidence="1" type="ORF">HZU75_08085</name>
</gene>
<proteinExistence type="predicted"/>
<protein>
    <submittedName>
        <fullName evidence="1">Uncharacterized protein</fullName>
    </submittedName>
</protein>
<sequence>MSNLQIEFQSTLASQASSNIEIPWLEDQISARELITRTVLEQCRLLAAQREHADVLSQIARQYLRETDIARMQQDGRIALPVASSEPDSTSAVNLALDAFRRRRFLLLVGDQQILDETTIIPLSPYSAIRFVRLIPLKGG</sequence>
<name>A0A7D5ZGH4_9NEIS</name>
<dbReference type="RefSeq" id="WP_180308614.1">
    <property type="nucleotide sequence ID" value="NZ_CP058952.1"/>
</dbReference>
<reference evidence="1 2" key="1">
    <citation type="journal article" date="2016" name="Int. J. Syst. Evol. Microbiol.">
        <title>Chitinibacter fontanus sp. nov., isolated from a spring.</title>
        <authorList>
            <person name="Sheu S.Y."/>
            <person name="Li Y.S."/>
            <person name="Young C.C."/>
            <person name="Chen W.M."/>
        </authorList>
    </citation>
    <scope>NUCLEOTIDE SEQUENCE [LARGE SCALE GENOMIC DNA]</scope>
    <source>
        <strain evidence="1 2">STM-7</strain>
    </source>
</reference>
<dbReference type="EMBL" id="CP058952">
    <property type="protein sequence ID" value="QLI81489.1"/>
    <property type="molecule type" value="Genomic_DNA"/>
</dbReference>
<dbReference type="AlphaFoldDB" id="A0A7D5ZGH4"/>
<evidence type="ECO:0000313" key="1">
    <source>
        <dbReference type="EMBL" id="QLI81489.1"/>
    </source>
</evidence>
<organism evidence="1 2">
    <name type="scientific">Chitinibacter fontanus</name>
    <dbReference type="NCBI Taxonomy" id="1737446"/>
    <lineage>
        <taxon>Bacteria</taxon>
        <taxon>Pseudomonadati</taxon>
        <taxon>Pseudomonadota</taxon>
        <taxon>Betaproteobacteria</taxon>
        <taxon>Neisseriales</taxon>
        <taxon>Chitinibacteraceae</taxon>
        <taxon>Chitinibacter</taxon>
    </lineage>
</organism>
<dbReference type="Proteomes" id="UP000510822">
    <property type="component" value="Chromosome"/>
</dbReference>
<dbReference type="KEGG" id="cfon:HZU75_08085"/>